<dbReference type="InterPro" id="IPR005467">
    <property type="entry name" value="His_kinase_dom"/>
</dbReference>
<feature type="transmembrane region" description="Helical" evidence="12">
    <location>
        <begin position="37"/>
        <end position="55"/>
    </location>
</feature>
<dbReference type="SUPFAM" id="SSF55874">
    <property type="entry name" value="ATPase domain of HSP90 chaperone/DNA topoisomerase II/histidine kinase"/>
    <property type="match status" value="1"/>
</dbReference>
<dbReference type="PANTHER" id="PTHR45453">
    <property type="entry name" value="PHOSPHATE REGULON SENSOR PROTEIN PHOR"/>
    <property type="match status" value="1"/>
</dbReference>
<evidence type="ECO:0000256" key="12">
    <source>
        <dbReference type="SAM" id="Phobius"/>
    </source>
</evidence>
<comment type="subcellular location">
    <subcellularLocation>
        <location evidence="2">Cell membrane</location>
    </subcellularLocation>
</comment>
<dbReference type="InterPro" id="IPR000014">
    <property type="entry name" value="PAS"/>
</dbReference>
<dbReference type="EC" id="2.7.13.3" evidence="3"/>
<dbReference type="SUPFAM" id="SSF47384">
    <property type="entry name" value="Homodimeric domain of signal transducing histidine kinase"/>
    <property type="match status" value="1"/>
</dbReference>
<dbReference type="Gene3D" id="1.10.287.130">
    <property type="match status" value="1"/>
</dbReference>
<dbReference type="InterPro" id="IPR036890">
    <property type="entry name" value="HATPase_C_sf"/>
</dbReference>
<evidence type="ECO:0000256" key="5">
    <source>
        <dbReference type="ARBA" id="ARBA00022553"/>
    </source>
</evidence>
<evidence type="ECO:0000259" key="13">
    <source>
        <dbReference type="PROSITE" id="PS50109"/>
    </source>
</evidence>
<accession>A0A178MF49</accession>
<dbReference type="InterPro" id="IPR004358">
    <property type="entry name" value="Sig_transdc_His_kin-like_C"/>
</dbReference>
<dbReference type="PRINTS" id="PR00344">
    <property type="entry name" value="BCTRLSENSOR"/>
</dbReference>
<dbReference type="GO" id="GO:0016036">
    <property type="term" value="P:cellular response to phosphate starvation"/>
    <property type="evidence" value="ECO:0007669"/>
    <property type="project" value="TreeGrafter"/>
</dbReference>
<evidence type="ECO:0000256" key="2">
    <source>
        <dbReference type="ARBA" id="ARBA00004236"/>
    </source>
</evidence>
<evidence type="ECO:0000256" key="3">
    <source>
        <dbReference type="ARBA" id="ARBA00012438"/>
    </source>
</evidence>
<evidence type="ECO:0000256" key="11">
    <source>
        <dbReference type="ARBA" id="ARBA00023136"/>
    </source>
</evidence>
<dbReference type="SUPFAM" id="SSF55785">
    <property type="entry name" value="PYP-like sensor domain (PAS domain)"/>
    <property type="match status" value="1"/>
</dbReference>
<evidence type="ECO:0000256" key="9">
    <source>
        <dbReference type="ARBA" id="ARBA00022840"/>
    </source>
</evidence>
<dbReference type="Proteomes" id="UP000078543">
    <property type="component" value="Unassembled WGS sequence"/>
</dbReference>
<keyword evidence="5" id="KW-0597">Phosphoprotein</keyword>
<dbReference type="InterPro" id="IPR003661">
    <property type="entry name" value="HisK_dim/P_dom"/>
</dbReference>
<keyword evidence="10" id="KW-0902">Two-component regulatory system</keyword>
<dbReference type="GO" id="GO:0005886">
    <property type="term" value="C:plasma membrane"/>
    <property type="evidence" value="ECO:0007669"/>
    <property type="project" value="UniProtKB-SubCell"/>
</dbReference>
<dbReference type="GO" id="GO:0004721">
    <property type="term" value="F:phosphoprotein phosphatase activity"/>
    <property type="evidence" value="ECO:0007669"/>
    <property type="project" value="TreeGrafter"/>
</dbReference>
<dbReference type="Gene3D" id="3.30.565.10">
    <property type="entry name" value="Histidine kinase-like ATPase, C-terminal domain"/>
    <property type="match status" value="1"/>
</dbReference>
<dbReference type="OrthoDB" id="9813151at2"/>
<evidence type="ECO:0000256" key="10">
    <source>
        <dbReference type="ARBA" id="ARBA00023012"/>
    </source>
</evidence>
<dbReference type="Gene3D" id="3.30.450.20">
    <property type="entry name" value="PAS domain"/>
    <property type="match status" value="1"/>
</dbReference>
<keyword evidence="7" id="KW-0547">Nucleotide-binding</keyword>
<protein>
    <recommendedName>
        <fullName evidence="3">histidine kinase</fullName>
        <ecNumber evidence="3">2.7.13.3</ecNumber>
    </recommendedName>
</protein>
<keyword evidence="12" id="KW-1133">Transmembrane helix</keyword>
<evidence type="ECO:0000256" key="7">
    <source>
        <dbReference type="ARBA" id="ARBA00022741"/>
    </source>
</evidence>
<dbReference type="RefSeq" id="WP_068503513.1">
    <property type="nucleotide sequence ID" value="NZ_LWQU01000168.1"/>
</dbReference>
<keyword evidence="11 12" id="KW-0472">Membrane</keyword>
<evidence type="ECO:0000256" key="4">
    <source>
        <dbReference type="ARBA" id="ARBA00022475"/>
    </source>
</evidence>
<dbReference type="FunFam" id="3.30.565.10:FF:000006">
    <property type="entry name" value="Sensor histidine kinase WalK"/>
    <property type="match status" value="1"/>
</dbReference>
<proteinExistence type="predicted"/>
<reference evidence="14 15" key="1">
    <citation type="submission" date="2016-04" db="EMBL/GenBank/DDBJ databases">
        <title>Draft genome sequence of freshwater magnetotactic bacteria Magnetospirillum marisnigri SP-1 and Magnetospirillum moscoviense BB-1.</title>
        <authorList>
            <person name="Koziaeva V."/>
            <person name="Dziuba M.V."/>
            <person name="Ivanov T.M."/>
            <person name="Kuznetsov B."/>
            <person name="Grouzdev D.S."/>
        </authorList>
    </citation>
    <scope>NUCLEOTIDE SEQUENCE [LARGE SCALE GENOMIC DNA]</scope>
    <source>
        <strain evidence="14 15">BB-1</strain>
    </source>
</reference>
<dbReference type="Pfam" id="PF13188">
    <property type="entry name" value="PAS_8"/>
    <property type="match status" value="1"/>
</dbReference>
<gene>
    <name evidence="14" type="ORF">A6A05_15810</name>
</gene>
<dbReference type="FunFam" id="1.10.287.130:FF:000008">
    <property type="entry name" value="Two-component sensor histidine kinase"/>
    <property type="match status" value="1"/>
</dbReference>
<keyword evidence="12" id="KW-0812">Transmembrane</keyword>
<dbReference type="Pfam" id="PF00512">
    <property type="entry name" value="HisKA"/>
    <property type="match status" value="1"/>
</dbReference>
<dbReference type="PANTHER" id="PTHR45453:SF1">
    <property type="entry name" value="PHOSPHATE REGULON SENSOR PROTEIN PHOR"/>
    <property type="match status" value="1"/>
</dbReference>
<evidence type="ECO:0000256" key="6">
    <source>
        <dbReference type="ARBA" id="ARBA00022679"/>
    </source>
</evidence>
<keyword evidence="9" id="KW-0067">ATP-binding</keyword>
<dbReference type="InterPro" id="IPR036097">
    <property type="entry name" value="HisK_dim/P_sf"/>
</dbReference>
<evidence type="ECO:0000313" key="14">
    <source>
        <dbReference type="EMBL" id="OAN47156.1"/>
    </source>
</evidence>
<dbReference type="Pfam" id="PF02518">
    <property type="entry name" value="HATPase_c"/>
    <property type="match status" value="1"/>
</dbReference>
<dbReference type="AlphaFoldDB" id="A0A178MF49"/>
<sequence length="466" mass="49779">MSAPAFATPRLLRRAVVLTMPAAAILALMVMVQGLHVLVAGGLWLCAVAVVALMIRRTLRDAARLSLWARNLAAGGEAPAPDLTPESAAEEIASSVAQLRRAWQDRQGELAALARWNDNLFELLPDALVLLDEERRVVRVNAQALALFGRDLSGRDLAAVLRTPQVLDAADKVLAGGPAEGGSFDLVVPLEQSFRFRIDPLGRSPASTAVAVMTLTDLTAIKRMERMRADFVANASHELRTPLATLLGFIDTLRGPAKDDAEAHERFLAIMHEQGSRMARLIDDLLSLSRIEADEHTVPATVVDLARIVQGGADALAPLAQAKNARILVNLAQESCMVRGQADQLAQVVQNLLDNAVKYGRPGGTVTVTLGPADRVPDQAPAALRSGPAVVLAVEDQGEGIGREHLPRLTERFYRVDGARSRALGGTGLGLAIVKHIVNRHRGHLAIESVEGRGSTFSVTLTLASS</sequence>
<feature type="transmembrane region" description="Helical" evidence="12">
    <location>
        <begin position="12"/>
        <end position="31"/>
    </location>
</feature>
<evidence type="ECO:0000313" key="15">
    <source>
        <dbReference type="Proteomes" id="UP000078543"/>
    </source>
</evidence>
<feature type="domain" description="Histidine kinase" evidence="13">
    <location>
        <begin position="234"/>
        <end position="465"/>
    </location>
</feature>
<evidence type="ECO:0000256" key="8">
    <source>
        <dbReference type="ARBA" id="ARBA00022777"/>
    </source>
</evidence>
<dbReference type="GO" id="GO:0000155">
    <property type="term" value="F:phosphorelay sensor kinase activity"/>
    <property type="evidence" value="ECO:0007669"/>
    <property type="project" value="InterPro"/>
</dbReference>
<organism evidence="14 15">
    <name type="scientific">Magnetospirillum moscoviense</name>
    <dbReference type="NCBI Taxonomy" id="1437059"/>
    <lineage>
        <taxon>Bacteria</taxon>
        <taxon>Pseudomonadati</taxon>
        <taxon>Pseudomonadota</taxon>
        <taxon>Alphaproteobacteria</taxon>
        <taxon>Rhodospirillales</taxon>
        <taxon>Rhodospirillaceae</taxon>
        <taxon>Magnetospirillum</taxon>
    </lineage>
</organism>
<keyword evidence="4" id="KW-1003">Cell membrane</keyword>
<comment type="catalytic activity">
    <reaction evidence="1">
        <text>ATP + protein L-histidine = ADP + protein N-phospho-L-histidine.</text>
        <dbReference type="EC" id="2.7.13.3"/>
    </reaction>
</comment>
<keyword evidence="15" id="KW-1185">Reference proteome</keyword>
<evidence type="ECO:0000256" key="1">
    <source>
        <dbReference type="ARBA" id="ARBA00000085"/>
    </source>
</evidence>
<dbReference type="InterPro" id="IPR050351">
    <property type="entry name" value="BphY/WalK/GraS-like"/>
</dbReference>
<dbReference type="EMBL" id="LWQU01000168">
    <property type="protein sequence ID" value="OAN47156.1"/>
    <property type="molecule type" value="Genomic_DNA"/>
</dbReference>
<keyword evidence="8 14" id="KW-0418">Kinase</keyword>
<comment type="caution">
    <text evidence="14">The sequence shown here is derived from an EMBL/GenBank/DDBJ whole genome shotgun (WGS) entry which is preliminary data.</text>
</comment>
<dbReference type="STRING" id="1437059.A6A05_15810"/>
<dbReference type="GO" id="GO:0005524">
    <property type="term" value="F:ATP binding"/>
    <property type="evidence" value="ECO:0007669"/>
    <property type="project" value="UniProtKB-KW"/>
</dbReference>
<name>A0A178MF49_9PROT</name>
<keyword evidence="6" id="KW-0808">Transferase</keyword>
<dbReference type="PROSITE" id="PS50109">
    <property type="entry name" value="HIS_KIN"/>
    <property type="match status" value="1"/>
</dbReference>
<dbReference type="SMART" id="SM00387">
    <property type="entry name" value="HATPase_c"/>
    <property type="match status" value="1"/>
</dbReference>
<dbReference type="CDD" id="cd00082">
    <property type="entry name" value="HisKA"/>
    <property type="match status" value="1"/>
</dbReference>
<dbReference type="InterPro" id="IPR035965">
    <property type="entry name" value="PAS-like_dom_sf"/>
</dbReference>
<dbReference type="SMART" id="SM00388">
    <property type="entry name" value="HisKA"/>
    <property type="match status" value="1"/>
</dbReference>
<dbReference type="InterPro" id="IPR003594">
    <property type="entry name" value="HATPase_dom"/>
</dbReference>